<dbReference type="InterPro" id="IPR002048">
    <property type="entry name" value="EF_hand_dom"/>
</dbReference>
<dbReference type="InterPro" id="IPR018247">
    <property type="entry name" value="EF_Hand_1_Ca_BS"/>
</dbReference>
<dbReference type="InterPro" id="IPR011992">
    <property type="entry name" value="EF-hand-dom_pair"/>
</dbReference>
<organism evidence="2 3">
    <name type="scientific">Streptomyces minutiscleroticus</name>
    <dbReference type="NCBI Taxonomy" id="68238"/>
    <lineage>
        <taxon>Bacteria</taxon>
        <taxon>Bacillati</taxon>
        <taxon>Actinomycetota</taxon>
        <taxon>Actinomycetes</taxon>
        <taxon>Kitasatosporales</taxon>
        <taxon>Streptomycetaceae</taxon>
        <taxon>Streptomyces</taxon>
    </lineage>
</organism>
<gene>
    <name evidence="2" type="ORF">GCM10010358_67650</name>
</gene>
<accession>A0A918NYK8</accession>
<dbReference type="GO" id="GO:0005509">
    <property type="term" value="F:calcium ion binding"/>
    <property type="evidence" value="ECO:0007669"/>
    <property type="project" value="InterPro"/>
</dbReference>
<dbReference type="EMBL" id="BMVU01000053">
    <property type="protein sequence ID" value="GGY04558.1"/>
    <property type="molecule type" value="Genomic_DNA"/>
</dbReference>
<evidence type="ECO:0000313" key="2">
    <source>
        <dbReference type="EMBL" id="GGY04558.1"/>
    </source>
</evidence>
<evidence type="ECO:0000259" key="1">
    <source>
        <dbReference type="PROSITE" id="PS50222"/>
    </source>
</evidence>
<reference evidence="2" key="1">
    <citation type="journal article" date="2014" name="Int. J. Syst. Evol. Microbiol.">
        <title>Complete genome sequence of Corynebacterium casei LMG S-19264T (=DSM 44701T), isolated from a smear-ripened cheese.</title>
        <authorList>
            <consortium name="US DOE Joint Genome Institute (JGI-PGF)"/>
            <person name="Walter F."/>
            <person name="Albersmeier A."/>
            <person name="Kalinowski J."/>
            <person name="Ruckert C."/>
        </authorList>
    </citation>
    <scope>NUCLEOTIDE SEQUENCE</scope>
    <source>
        <strain evidence="2">JCM 4790</strain>
    </source>
</reference>
<name>A0A918NYK8_9ACTN</name>
<dbReference type="Gene3D" id="1.10.238.10">
    <property type="entry name" value="EF-hand"/>
    <property type="match status" value="1"/>
</dbReference>
<sequence>MRVALMPDSVPLSGPRLIEWLCARIEPFGLFTGNLMTGLSDLSPHPPRSCRFRERTTMATATARAITAKLDLMFDAIDTDRDGHVDWSDHQRLIDRYLNTYKVGKDDRRAHALVVAYQMYWIELLRHAGGGSRLDREQYRRANRALSLDTSRFNMVEGIPHAVFDIMDTDGDDSIGQAEFRRYLQVWGVSDRYAINMFGQLDIDGAGVVSRREFVHAAREFFYSSDPCAPGSMLFGRLGI</sequence>
<evidence type="ECO:0000313" key="3">
    <source>
        <dbReference type="Proteomes" id="UP000619244"/>
    </source>
</evidence>
<comment type="caution">
    <text evidence="2">The sequence shown here is derived from an EMBL/GenBank/DDBJ whole genome shotgun (WGS) entry which is preliminary data.</text>
</comment>
<dbReference type="Proteomes" id="UP000619244">
    <property type="component" value="Unassembled WGS sequence"/>
</dbReference>
<proteinExistence type="predicted"/>
<dbReference type="SMART" id="SM00054">
    <property type="entry name" value="EFh"/>
    <property type="match status" value="3"/>
</dbReference>
<dbReference type="SUPFAM" id="SSF47473">
    <property type="entry name" value="EF-hand"/>
    <property type="match status" value="1"/>
</dbReference>
<keyword evidence="3" id="KW-1185">Reference proteome</keyword>
<dbReference type="CDD" id="cd00051">
    <property type="entry name" value="EFh"/>
    <property type="match status" value="1"/>
</dbReference>
<dbReference type="PROSITE" id="PS00018">
    <property type="entry name" value="EF_HAND_1"/>
    <property type="match status" value="1"/>
</dbReference>
<dbReference type="PROSITE" id="PS50222">
    <property type="entry name" value="EF_HAND_2"/>
    <property type="match status" value="2"/>
</dbReference>
<feature type="domain" description="EF-hand" evidence="1">
    <location>
        <begin position="65"/>
        <end position="100"/>
    </location>
</feature>
<reference evidence="2" key="2">
    <citation type="submission" date="2020-09" db="EMBL/GenBank/DDBJ databases">
        <authorList>
            <person name="Sun Q."/>
            <person name="Ohkuma M."/>
        </authorList>
    </citation>
    <scope>NUCLEOTIDE SEQUENCE</scope>
    <source>
        <strain evidence="2">JCM 4790</strain>
    </source>
</reference>
<protein>
    <recommendedName>
        <fullName evidence="1">EF-hand domain-containing protein</fullName>
    </recommendedName>
</protein>
<feature type="domain" description="EF-hand" evidence="1">
    <location>
        <begin position="155"/>
        <end position="190"/>
    </location>
</feature>
<dbReference type="AlphaFoldDB" id="A0A918NYK8"/>
<dbReference type="Pfam" id="PF13833">
    <property type="entry name" value="EF-hand_8"/>
    <property type="match status" value="1"/>
</dbReference>